<dbReference type="InterPro" id="IPR010371">
    <property type="entry name" value="YBR137W-like"/>
</dbReference>
<dbReference type="Proteomes" id="UP001213000">
    <property type="component" value="Unassembled WGS sequence"/>
</dbReference>
<dbReference type="PANTHER" id="PTHR28255:SF1">
    <property type="entry name" value="UPF0303 PROTEIN YBR137W"/>
    <property type="match status" value="1"/>
</dbReference>
<sequence>MMTVPTDANLATQALEEESTYRFQAFSVDDAVTLGLSIRKRFRASSRHGKGKGLVISIQTIAGHTLFSCTVGDLGHPSGNSDVSLDSWARLEGMINVVKRTSHSSYYVEKGMSAMGKTAKQMGLDENMRVSGGAFPIWLENALVCPIAIVAAYSGSSQDDHNVSAMHTTIHDRKVEPRDKLVVGTIRDYIKKLRKNEGLPSIPEPGPGLPHRRISEWVSDLGFSHADQPPRHPLEGSVYDHHEHHEHHEGEEPKE</sequence>
<evidence type="ECO:0000256" key="1">
    <source>
        <dbReference type="SAM" id="MobiDB-lite"/>
    </source>
</evidence>
<evidence type="ECO:0000313" key="3">
    <source>
        <dbReference type="Proteomes" id="UP001213000"/>
    </source>
</evidence>
<dbReference type="InterPro" id="IPR038084">
    <property type="entry name" value="PduO/GlcC-like_sf"/>
</dbReference>
<organism evidence="2 3">
    <name type="scientific">Leucocoprinus birnbaumii</name>
    <dbReference type="NCBI Taxonomy" id="56174"/>
    <lineage>
        <taxon>Eukaryota</taxon>
        <taxon>Fungi</taxon>
        <taxon>Dikarya</taxon>
        <taxon>Basidiomycota</taxon>
        <taxon>Agaricomycotina</taxon>
        <taxon>Agaricomycetes</taxon>
        <taxon>Agaricomycetidae</taxon>
        <taxon>Agaricales</taxon>
        <taxon>Agaricineae</taxon>
        <taxon>Agaricaceae</taxon>
        <taxon>Leucocoprinus</taxon>
    </lineage>
</organism>
<dbReference type="InterPro" id="IPR005624">
    <property type="entry name" value="PduO/GlcC-like"/>
</dbReference>
<evidence type="ECO:0000313" key="2">
    <source>
        <dbReference type="EMBL" id="KAJ3561156.1"/>
    </source>
</evidence>
<dbReference type="EMBL" id="JANIEX010001047">
    <property type="protein sequence ID" value="KAJ3561156.1"/>
    <property type="molecule type" value="Genomic_DNA"/>
</dbReference>
<dbReference type="PANTHER" id="PTHR28255">
    <property type="match status" value="1"/>
</dbReference>
<feature type="region of interest" description="Disordered" evidence="1">
    <location>
        <begin position="223"/>
        <end position="255"/>
    </location>
</feature>
<protein>
    <submittedName>
        <fullName evidence="2">Uncharacterized protein</fullName>
    </submittedName>
</protein>
<gene>
    <name evidence="2" type="ORF">NP233_g10368</name>
</gene>
<proteinExistence type="predicted"/>
<dbReference type="Pfam" id="PF03928">
    <property type="entry name" value="HbpS-like"/>
    <property type="match status" value="1"/>
</dbReference>
<accession>A0AAD5VKG8</accession>
<dbReference type="AlphaFoldDB" id="A0AAD5VKG8"/>
<dbReference type="Gene3D" id="3.30.450.150">
    <property type="entry name" value="Haem-degrading domain"/>
    <property type="match status" value="1"/>
</dbReference>
<feature type="compositionally biased region" description="Basic and acidic residues" evidence="1">
    <location>
        <begin position="228"/>
        <end position="255"/>
    </location>
</feature>
<name>A0AAD5VKG8_9AGAR</name>
<comment type="caution">
    <text evidence="2">The sequence shown here is derived from an EMBL/GenBank/DDBJ whole genome shotgun (WGS) entry which is preliminary data.</text>
</comment>
<reference evidence="2" key="1">
    <citation type="submission" date="2022-07" db="EMBL/GenBank/DDBJ databases">
        <title>Genome Sequence of Leucocoprinus birnbaumii.</title>
        <authorList>
            <person name="Buettner E."/>
        </authorList>
    </citation>
    <scope>NUCLEOTIDE SEQUENCE</scope>
    <source>
        <strain evidence="2">VT141</strain>
    </source>
</reference>
<keyword evidence="3" id="KW-1185">Reference proteome</keyword>